<dbReference type="Pfam" id="PF02557">
    <property type="entry name" value="VanY"/>
    <property type="match status" value="1"/>
</dbReference>
<keyword evidence="2" id="KW-0645">Protease</keyword>
<evidence type="ECO:0000313" key="2">
    <source>
        <dbReference type="EMBL" id="XBM04748.1"/>
    </source>
</evidence>
<keyword evidence="2" id="KW-0378">Hydrolase</keyword>
<reference evidence="2" key="1">
    <citation type="submission" date="2024-05" db="EMBL/GenBank/DDBJ databases">
        <authorList>
            <person name="Liu Z."/>
        </authorList>
    </citation>
    <scope>NUCLEOTIDE SEQUENCE</scope>
    <source>
        <strain evidence="2">BS1807G30</strain>
    </source>
</reference>
<dbReference type="PROSITE" id="PS51781">
    <property type="entry name" value="SH3B"/>
    <property type="match status" value="1"/>
</dbReference>
<organism evidence="2">
    <name type="scientific">Bacillus sp. BS1807G30</name>
    <dbReference type="NCBI Taxonomy" id="3153756"/>
    <lineage>
        <taxon>Bacteria</taxon>
        <taxon>Bacillati</taxon>
        <taxon>Bacillota</taxon>
        <taxon>Bacilli</taxon>
        <taxon>Bacillales</taxon>
        <taxon>Bacillaceae</taxon>
        <taxon>Bacillus</taxon>
    </lineage>
</organism>
<dbReference type="Pfam" id="PF08239">
    <property type="entry name" value="SH3_3"/>
    <property type="match status" value="1"/>
</dbReference>
<protein>
    <submittedName>
        <fullName evidence="2">D-alanyl-D-alanine carboxypeptidase family protein</fullName>
    </submittedName>
</protein>
<name>A0AAU7FMD0_9BACI</name>
<dbReference type="InterPro" id="IPR052179">
    <property type="entry name" value="DD-CPase-like"/>
</dbReference>
<evidence type="ECO:0000259" key="1">
    <source>
        <dbReference type="PROSITE" id="PS51781"/>
    </source>
</evidence>
<feature type="domain" description="SH3b" evidence="1">
    <location>
        <begin position="43"/>
        <end position="105"/>
    </location>
</feature>
<dbReference type="GO" id="GO:0004180">
    <property type="term" value="F:carboxypeptidase activity"/>
    <property type="evidence" value="ECO:0007669"/>
    <property type="project" value="UniProtKB-KW"/>
</dbReference>
<dbReference type="InterPro" id="IPR058193">
    <property type="entry name" value="VanY/YodJ_core_dom"/>
</dbReference>
<dbReference type="Gene3D" id="3.30.1380.10">
    <property type="match status" value="1"/>
</dbReference>
<sequence>MKMKYPWIKGIIVSVVLVLGLGLFPVQLPFLHMTHATPVAKAAAPKYVTTANVHLRKGPGTKYSVILTIPKGKRIPYLKKNGSWIQTKYKGKTGYVSSQYIKKAGKSSPASYAAPSTKTPGTYVKGILVVNKKHRLPSSYNPGENKQARKAVNAMIAKAKKANIRLTAFSTFRSYDRQRVLYNNYVASHGKKQADRFSARPGYSEHQTGLAFDIGGANSKHWAEDSFANTKEAKWLTKHAHEFGFIIRYPKGKEKVTGYQYEPWHLRYLGSTNAKKVKKSGKTLEEYLNIKG</sequence>
<dbReference type="InterPro" id="IPR003709">
    <property type="entry name" value="VanY-like_core_dom"/>
</dbReference>
<accession>A0AAU7FMD0</accession>
<dbReference type="EMBL" id="CP157353">
    <property type="protein sequence ID" value="XBM04748.1"/>
    <property type="molecule type" value="Genomic_DNA"/>
</dbReference>
<keyword evidence="2" id="KW-0121">Carboxypeptidase</keyword>
<dbReference type="Gene3D" id="2.30.30.40">
    <property type="entry name" value="SH3 Domains"/>
    <property type="match status" value="1"/>
</dbReference>
<gene>
    <name evidence="2" type="ORF">ABG082_03005</name>
</gene>
<dbReference type="GO" id="GO:0006508">
    <property type="term" value="P:proteolysis"/>
    <property type="evidence" value="ECO:0007669"/>
    <property type="project" value="InterPro"/>
</dbReference>
<dbReference type="SUPFAM" id="SSF55166">
    <property type="entry name" value="Hedgehog/DD-peptidase"/>
    <property type="match status" value="1"/>
</dbReference>
<dbReference type="CDD" id="cd14852">
    <property type="entry name" value="LD-carboxypeptidase"/>
    <property type="match status" value="1"/>
</dbReference>
<dbReference type="InterPro" id="IPR009045">
    <property type="entry name" value="Zn_M74/Hedgehog-like"/>
</dbReference>
<dbReference type="PANTHER" id="PTHR34385:SF1">
    <property type="entry name" value="PEPTIDOGLYCAN L-ALANYL-D-GLUTAMATE ENDOPEPTIDASE CWLK"/>
    <property type="match status" value="1"/>
</dbReference>
<proteinExistence type="predicted"/>
<dbReference type="AlphaFoldDB" id="A0AAU7FMD0"/>
<dbReference type="SMART" id="SM00287">
    <property type="entry name" value="SH3b"/>
    <property type="match status" value="1"/>
</dbReference>
<dbReference type="RefSeq" id="WP_348936514.1">
    <property type="nucleotide sequence ID" value="NZ_CP157353.1"/>
</dbReference>
<dbReference type="InterPro" id="IPR003646">
    <property type="entry name" value="SH3-like_bac-type"/>
</dbReference>
<dbReference type="PANTHER" id="PTHR34385">
    <property type="entry name" value="D-ALANYL-D-ALANINE CARBOXYPEPTIDASE"/>
    <property type="match status" value="1"/>
</dbReference>